<organism evidence="4 5">
    <name type="scientific">Candidatus Methylacidithermus pantelleriae</name>
    <dbReference type="NCBI Taxonomy" id="2744239"/>
    <lineage>
        <taxon>Bacteria</taxon>
        <taxon>Pseudomonadati</taxon>
        <taxon>Verrucomicrobiota</taxon>
        <taxon>Methylacidiphilae</taxon>
        <taxon>Methylacidiphilales</taxon>
        <taxon>Methylacidiphilaceae</taxon>
        <taxon>Candidatus Methylacidithermus</taxon>
    </lineage>
</organism>
<keyword evidence="5" id="KW-1185">Reference proteome</keyword>
<evidence type="ECO:0000313" key="5">
    <source>
        <dbReference type="Proteomes" id="UP000663859"/>
    </source>
</evidence>
<reference evidence="4" key="1">
    <citation type="submission" date="2021-02" db="EMBL/GenBank/DDBJ databases">
        <authorList>
            <person name="Cremers G."/>
            <person name="Picone N."/>
        </authorList>
    </citation>
    <scope>NUCLEOTIDE SEQUENCE</scope>
    <source>
        <strain evidence="4">PQ17</strain>
    </source>
</reference>
<gene>
    <name evidence="4" type="primary">coxA</name>
    <name evidence="4" type="ORF">MPNT_410012</name>
</gene>
<feature type="transmembrane region" description="Helical" evidence="2">
    <location>
        <begin position="327"/>
        <end position="349"/>
    </location>
</feature>
<protein>
    <submittedName>
        <fullName evidence="4">Cytochrome c oxidase, subunit I</fullName>
    </submittedName>
</protein>
<evidence type="ECO:0000256" key="2">
    <source>
        <dbReference type="SAM" id="Phobius"/>
    </source>
</evidence>
<dbReference type="GO" id="GO:0004129">
    <property type="term" value="F:cytochrome-c oxidase activity"/>
    <property type="evidence" value="ECO:0007669"/>
    <property type="project" value="InterPro"/>
</dbReference>
<dbReference type="RefSeq" id="WP_174583474.1">
    <property type="nucleotide sequence ID" value="NZ_CAJNOB010000036.1"/>
</dbReference>
<feature type="transmembrane region" description="Helical" evidence="2">
    <location>
        <begin position="369"/>
        <end position="387"/>
    </location>
</feature>
<feature type="transmembrane region" description="Helical" evidence="2">
    <location>
        <begin position="188"/>
        <end position="214"/>
    </location>
</feature>
<keyword evidence="2" id="KW-1133">Transmembrane helix</keyword>
<dbReference type="GO" id="GO:0015990">
    <property type="term" value="P:electron transport coupled proton transport"/>
    <property type="evidence" value="ECO:0007669"/>
    <property type="project" value="TreeGrafter"/>
</dbReference>
<accession>A0A8J2FTC5</accession>
<name>A0A8J2FTC5_9BACT</name>
<feature type="transmembrane region" description="Helical" evidence="2">
    <location>
        <begin position="78"/>
        <end position="100"/>
    </location>
</feature>
<feature type="transmembrane region" description="Helical" evidence="2">
    <location>
        <begin position="7"/>
        <end position="28"/>
    </location>
</feature>
<dbReference type="InterPro" id="IPR000883">
    <property type="entry name" value="Cyt_C_Oxase_1"/>
</dbReference>
<feature type="transmembrane region" description="Helical" evidence="2">
    <location>
        <begin position="226"/>
        <end position="249"/>
    </location>
</feature>
<dbReference type="Gene3D" id="1.20.210.10">
    <property type="entry name" value="Cytochrome c oxidase-like, subunit I domain"/>
    <property type="match status" value="1"/>
</dbReference>
<dbReference type="Proteomes" id="UP000663859">
    <property type="component" value="Unassembled WGS sequence"/>
</dbReference>
<feature type="domain" description="Cytochrome oxidase subunit I profile" evidence="3">
    <location>
        <begin position="1"/>
        <end position="484"/>
    </location>
</feature>
<keyword evidence="2" id="KW-0472">Membrane</keyword>
<keyword evidence="1" id="KW-0679">Respiratory chain</keyword>
<dbReference type="GO" id="GO:0020037">
    <property type="term" value="F:heme binding"/>
    <property type="evidence" value="ECO:0007669"/>
    <property type="project" value="InterPro"/>
</dbReference>
<feature type="transmembrane region" description="Helical" evidence="2">
    <location>
        <begin position="120"/>
        <end position="144"/>
    </location>
</feature>
<keyword evidence="2" id="KW-0812">Transmembrane</keyword>
<dbReference type="PRINTS" id="PR01165">
    <property type="entry name" value="CYCOXIDASEI"/>
</dbReference>
<feature type="transmembrane region" description="Helical" evidence="2">
    <location>
        <begin position="40"/>
        <end position="66"/>
    </location>
</feature>
<dbReference type="Pfam" id="PF00115">
    <property type="entry name" value="COX1"/>
    <property type="match status" value="1"/>
</dbReference>
<dbReference type="InterPro" id="IPR023616">
    <property type="entry name" value="Cyt_c_oxase-like_su1_dom"/>
</dbReference>
<dbReference type="EMBL" id="CAJNOB010000036">
    <property type="protein sequence ID" value="CAF0701748.1"/>
    <property type="molecule type" value="Genomic_DNA"/>
</dbReference>
<dbReference type="GO" id="GO:0022904">
    <property type="term" value="P:respiratory electron transport chain"/>
    <property type="evidence" value="ECO:0007669"/>
    <property type="project" value="TreeGrafter"/>
</dbReference>
<dbReference type="PANTHER" id="PTHR10422:SF29">
    <property type="entry name" value="CYTOCHROME C OXIDASE SUBUNIT 1 HOMOLOG, BACTEROID"/>
    <property type="match status" value="1"/>
</dbReference>
<feature type="transmembrane region" description="Helical" evidence="2">
    <location>
        <begin position="301"/>
        <end position="320"/>
    </location>
</feature>
<dbReference type="SUPFAM" id="SSF81442">
    <property type="entry name" value="Cytochrome c oxidase subunit I-like"/>
    <property type="match status" value="1"/>
</dbReference>
<feature type="transmembrane region" description="Helical" evidence="2">
    <location>
        <begin position="408"/>
        <end position="429"/>
    </location>
</feature>
<evidence type="ECO:0000259" key="3">
    <source>
        <dbReference type="PROSITE" id="PS50855"/>
    </source>
</evidence>
<evidence type="ECO:0000256" key="1">
    <source>
        <dbReference type="ARBA" id="ARBA00022660"/>
    </source>
</evidence>
<keyword evidence="1" id="KW-0813">Transport</keyword>
<dbReference type="InterPro" id="IPR036927">
    <property type="entry name" value="Cyt_c_oxase-like_su1_sf"/>
</dbReference>
<dbReference type="PANTHER" id="PTHR10422">
    <property type="entry name" value="CYTOCHROME C OXIDASE SUBUNIT 1"/>
    <property type="match status" value="1"/>
</dbReference>
<sequence>MRRIALVYMLTGFLIFLGMIQLGLWMRLSQAGILSPPPVLFYAILTLHGTAQLSAFLLSGMGGLAYALSPKVRLNSSLLWLVYGIYMVGVILVLISTLVGKVGVGWTMLPPLPFAGVMTWSMAMATAFMVGVFSVALAFLLYCVNALYAIVKADGGVSKALAWRYLFSGGRSGAESLPRMVDLAGMMVAIDGIIATVVGAVLLIALFATMAGILPNLDWLVVKNGLYLFGHMVANLIIYLAAGLLYTALPAYTNREWKTAWYSILGWNLAIVLVLLAYGHHVYQDFVQPLLLQMTGFIDSYLVGLPALLVTILGGLALIYRSRLRWAVSSILMVLGLGGWVFGGVGAVIDATIPLNQLFHNTLLWVPAHFHTYLLFGAVAFNLVFLYRLITEFSNSKGLQVSRAAAGLYGIGGAGFFLTFFVAGAYGVARRFAVYPPEWQVFAQGGIPSILLVDLAVLGLAVDIFTRLRAARQTISPAPAWRAG</sequence>
<dbReference type="GO" id="GO:0009060">
    <property type="term" value="P:aerobic respiration"/>
    <property type="evidence" value="ECO:0007669"/>
    <property type="project" value="InterPro"/>
</dbReference>
<feature type="transmembrane region" description="Helical" evidence="2">
    <location>
        <begin position="441"/>
        <end position="462"/>
    </location>
</feature>
<dbReference type="PROSITE" id="PS50855">
    <property type="entry name" value="COX1"/>
    <property type="match status" value="1"/>
</dbReference>
<evidence type="ECO:0000313" key="4">
    <source>
        <dbReference type="EMBL" id="CAF0701748.1"/>
    </source>
</evidence>
<dbReference type="AlphaFoldDB" id="A0A8J2FTC5"/>
<comment type="caution">
    <text evidence="4">The sequence shown here is derived from an EMBL/GenBank/DDBJ whole genome shotgun (WGS) entry which is preliminary data.</text>
</comment>
<proteinExistence type="predicted"/>
<feature type="transmembrane region" description="Helical" evidence="2">
    <location>
        <begin position="261"/>
        <end position="281"/>
    </location>
</feature>
<keyword evidence="1" id="KW-0249">Electron transport</keyword>
<dbReference type="GO" id="GO:0016020">
    <property type="term" value="C:membrane"/>
    <property type="evidence" value="ECO:0007669"/>
    <property type="project" value="InterPro"/>
</dbReference>